<dbReference type="Pfam" id="PF10990">
    <property type="entry name" value="DUF2809"/>
    <property type="match status" value="1"/>
</dbReference>
<gene>
    <name evidence="2" type="ORF">D5H75_22505</name>
</gene>
<dbReference type="AlphaFoldDB" id="A0A3A4API6"/>
<reference evidence="2 3" key="1">
    <citation type="submission" date="2018-09" db="EMBL/GenBank/DDBJ databases">
        <title>YIM 75507 draft genome.</title>
        <authorList>
            <person name="Tang S."/>
            <person name="Feng Y."/>
        </authorList>
    </citation>
    <scope>NUCLEOTIDE SEQUENCE [LARGE SCALE GENOMIC DNA]</scope>
    <source>
        <strain evidence="2 3">YIM 75507</strain>
    </source>
</reference>
<comment type="caution">
    <text evidence="2">The sequence shown here is derived from an EMBL/GenBank/DDBJ whole genome shotgun (WGS) entry which is preliminary data.</text>
</comment>
<dbReference type="InterPro" id="IPR021257">
    <property type="entry name" value="DUF2809"/>
</dbReference>
<dbReference type="OrthoDB" id="3874273at2"/>
<evidence type="ECO:0000313" key="3">
    <source>
        <dbReference type="Proteomes" id="UP000265768"/>
    </source>
</evidence>
<sequence length="116" mass="12340">MSRVSVLLAALVTVAAGLGVRALLDGGVAKYGGDLLYAVLVHWVILFCRPRWRPPVVGGLAAAVCWVIEFAQLGEIPAVLRPVLGSTFNAPDLFWYLVGAALATAAHAFWARRARG</sequence>
<feature type="transmembrane region" description="Helical" evidence="1">
    <location>
        <begin position="93"/>
        <end position="111"/>
    </location>
</feature>
<evidence type="ECO:0000256" key="1">
    <source>
        <dbReference type="SAM" id="Phobius"/>
    </source>
</evidence>
<feature type="transmembrane region" description="Helical" evidence="1">
    <location>
        <begin position="31"/>
        <end position="48"/>
    </location>
</feature>
<keyword evidence="1" id="KW-1133">Transmembrane helix</keyword>
<evidence type="ECO:0000313" key="2">
    <source>
        <dbReference type="EMBL" id="RJL30355.1"/>
    </source>
</evidence>
<keyword evidence="1" id="KW-0472">Membrane</keyword>
<keyword evidence="1" id="KW-0812">Transmembrane</keyword>
<feature type="transmembrane region" description="Helical" evidence="1">
    <location>
        <begin position="55"/>
        <end position="73"/>
    </location>
</feature>
<dbReference type="EMBL" id="QZEY01000009">
    <property type="protein sequence ID" value="RJL30355.1"/>
    <property type="molecule type" value="Genomic_DNA"/>
</dbReference>
<dbReference type="Proteomes" id="UP000265768">
    <property type="component" value="Unassembled WGS sequence"/>
</dbReference>
<name>A0A3A4API6_9ACTN</name>
<keyword evidence="3" id="KW-1185">Reference proteome</keyword>
<proteinExistence type="predicted"/>
<accession>A0A3A4API6</accession>
<organism evidence="2 3">
    <name type="scientific">Bailinhaonella thermotolerans</name>
    <dbReference type="NCBI Taxonomy" id="1070861"/>
    <lineage>
        <taxon>Bacteria</taxon>
        <taxon>Bacillati</taxon>
        <taxon>Actinomycetota</taxon>
        <taxon>Actinomycetes</taxon>
        <taxon>Streptosporangiales</taxon>
        <taxon>Streptosporangiaceae</taxon>
        <taxon>Bailinhaonella</taxon>
    </lineage>
</organism>
<protein>
    <submittedName>
        <fullName evidence="2">DUF2809 domain-containing protein</fullName>
    </submittedName>
</protein>
<dbReference type="RefSeq" id="WP_119928501.1">
    <property type="nucleotide sequence ID" value="NZ_QZEY01000009.1"/>
</dbReference>